<evidence type="ECO:0000256" key="1">
    <source>
        <dbReference type="SAM" id="MobiDB-lite"/>
    </source>
</evidence>
<feature type="region of interest" description="Disordered" evidence="1">
    <location>
        <begin position="1"/>
        <end position="60"/>
    </location>
</feature>
<proteinExistence type="predicted"/>
<evidence type="ECO:0000313" key="2">
    <source>
        <dbReference type="EMBL" id="GBP92027.1"/>
    </source>
</evidence>
<keyword evidence="3" id="KW-1185">Reference proteome</keyword>
<dbReference type="Proteomes" id="UP000299102">
    <property type="component" value="Unassembled WGS sequence"/>
</dbReference>
<dbReference type="EMBL" id="BGZK01002233">
    <property type="protein sequence ID" value="GBP92027.1"/>
    <property type="molecule type" value="Genomic_DNA"/>
</dbReference>
<evidence type="ECO:0000313" key="3">
    <source>
        <dbReference type="Proteomes" id="UP000299102"/>
    </source>
</evidence>
<protein>
    <submittedName>
        <fullName evidence="2">Uncharacterized protein</fullName>
    </submittedName>
</protein>
<dbReference type="AlphaFoldDB" id="A0A4C1ZZH4"/>
<organism evidence="2 3">
    <name type="scientific">Eumeta variegata</name>
    <name type="common">Bagworm moth</name>
    <name type="synonym">Eumeta japonica</name>
    <dbReference type="NCBI Taxonomy" id="151549"/>
    <lineage>
        <taxon>Eukaryota</taxon>
        <taxon>Metazoa</taxon>
        <taxon>Ecdysozoa</taxon>
        <taxon>Arthropoda</taxon>
        <taxon>Hexapoda</taxon>
        <taxon>Insecta</taxon>
        <taxon>Pterygota</taxon>
        <taxon>Neoptera</taxon>
        <taxon>Endopterygota</taxon>
        <taxon>Lepidoptera</taxon>
        <taxon>Glossata</taxon>
        <taxon>Ditrysia</taxon>
        <taxon>Tineoidea</taxon>
        <taxon>Psychidae</taxon>
        <taxon>Oiketicinae</taxon>
        <taxon>Eumeta</taxon>
    </lineage>
</organism>
<sequence length="199" mass="21480">MFQNDSSSLLSPAELPAPQEPQPKDSRQHTSNSDYIGRSESLPSDEPDSEPHDQGLDSGQGLDIAAIKPMAQYSVLTSVAGCRDERFDLQNHVDYETSLSLSERDSELCINTARCCRDARAGSCGVADCARVDEPSVTASPGTPAAHPVQTMPRLVAVATEKTWELDGKIVPVQTHHLPWPLRHLGRTGPIAGAPRDTD</sequence>
<name>A0A4C1ZZH4_EUMVA</name>
<gene>
    <name evidence="2" type="ORF">EVAR_63706_1</name>
</gene>
<comment type="caution">
    <text evidence="2">The sequence shown here is derived from an EMBL/GenBank/DDBJ whole genome shotgun (WGS) entry which is preliminary data.</text>
</comment>
<accession>A0A4C1ZZH4</accession>
<reference evidence="2 3" key="1">
    <citation type="journal article" date="2019" name="Commun. Biol.">
        <title>The bagworm genome reveals a unique fibroin gene that provides high tensile strength.</title>
        <authorList>
            <person name="Kono N."/>
            <person name="Nakamura H."/>
            <person name="Ohtoshi R."/>
            <person name="Tomita M."/>
            <person name="Numata K."/>
            <person name="Arakawa K."/>
        </authorList>
    </citation>
    <scope>NUCLEOTIDE SEQUENCE [LARGE SCALE GENOMIC DNA]</scope>
</reference>
<feature type="compositionally biased region" description="Low complexity" evidence="1">
    <location>
        <begin position="1"/>
        <end position="17"/>
    </location>
</feature>